<dbReference type="EMBL" id="JAXCGZ010000956">
    <property type="protein sequence ID" value="KAK7085436.1"/>
    <property type="molecule type" value="Genomic_DNA"/>
</dbReference>
<proteinExistence type="predicted"/>
<gene>
    <name evidence="1" type="ORF">SK128_017766</name>
</gene>
<organism evidence="1 2">
    <name type="scientific">Halocaridina rubra</name>
    <name type="common">Hawaiian red shrimp</name>
    <dbReference type="NCBI Taxonomy" id="373956"/>
    <lineage>
        <taxon>Eukaryota</taxon>
        <taxon>Metazoa</taxon>
        <taxon>Ecdysozoa</taxon>
        <taxon>Arthropoda</taxon>
        <taxon>Crustacea</taxon>
        <taxon>Multicrustacea</taxon>
        <taxon>Malacostraca</taxon>
        <taxon>Eumalacostraca</taxon>
        <taxon>Eucarida</taxon>
        <taxon>Decapoda</taxon>
        <taxon>Pleocyemata</taxon>
        <taxon>Caridea</taxon>
        <taxon>Atyoidea</taxon>
        <taxon>Atyidae</taxon>
        <taxon>Halocaridina</taxon>
    </lineage>
</organism>
<sequence>MTPYQALLLNILRCSLETKPVLATSEPPSVSATIQSTEPVSEPVIQNVEPTSEQDIVQDIESVSGDIIYTVELIPEPAAIRKSEPSSSGLSTAEFQLTTIDSF</sequence>
<evidence type="ECO:0000313" key="2">
    <source>
        <dbReference type="Proteomes" id="UP001381693"/>
    </source>
</evidence>
<dbReference type="Proteomes" id="UP001381693">
    <property type="component" value="Unassembled WGS sequence"/>
</dbReference>
<reference evidence="1 2" key="1">
    <citation type="submission" date="2023-11" db="EMBL/GenBank/DDBJ databases">
        <title>Halocaridina rubra genome assembly.</title>
        <authorList>
            <person name="Smith C."/>
        </authorList>
    </citation>
    <scope>NUCLEOTIDE SEQUENCE [LARGE SCALE GENOMIC DNA]</scope>
    <source>
        <strain evidence="1">EP-1</strain>
        <tissue evidence="1">Whole</tissue>
    </source>
</reference>
<comment type="caution">
    <text evidence="1">The sequence shown here is derived from an EMBL/GenBank/DDBJ whole genome shotgun (WGS) entry which is preliminary data.</text>
</comment>
<dbReference type="AlphaFoldDB" id="A0AAN8XME6"/>
<name>A0AAN8XME6_HALRR</name>
<protein>
    <submittedName>
        <fullName evidence="1">Uncharacterized protein</fullName>
    </submittedName>
</protein>
<keyword evidence="2" id="KW-1185">Reference proteome</keyword>
<accession>A0AAN8XME6</accession>
<evidence type="ECO:0000313" key="1">
    <source>
        <dbReference type="EMBL" id="KAK7085436.1"/>
    </source>
</evidence>